<sequence>MNTSARLTMLTRLGFAVRGALYLVIAFLILRTGRAEDPAGALRYLGESGGQLLLGIMAAGLIGYGIWRLSDAAFNIERHDDDKHGVLERVGAAASGVIHLFLAWQAIKLMQGAASSGGDSTQEGAQTAMSLPGGGVLVMLGGLILVGVGILQMVKAVRAKFLEHLDPGVARQAWAQWSGRIGYAARGLVFMISGYFLLSAGFQERSEQAGGMEKALGWLTNPWDIVIAIGLLGFGIFGLIEARYRRLHDAPVDGMVRRAVNRV</sequence>
<dbReference type="RefSeq" id="WP_158212182.1">
    <property type="nucleotide sequence ID" value="NZ_NBBI01000003.1"/>
</dbReference>
<comment type="caution">
    <text evidence="3">The sequence shown here is derived from an EMBL/GenBank/DDBJ whole genome shotgun (WGS) entry which is preliminary data.</text>
</comment>
<feature type="transmembrane region" description="Helical" evidence="1">
    <location>
        <begin position="127"/>
        <end position="151"/>
    </location>
</feature>
<evidence type="ECO:0000259" key="2">
    <source>
        <dbReference type="Pfam" id="PF06724"/>
    </source>
</evidence>
<feature type="domain" description="DUF1206" evidence="2">
    <location>
        <begin position="90"/>
        <end position="158"/>
    </location>
</feature>
<dbReference type="OrthoDB" id="5702018at2"/>
<proteinExistence type="predicted"/>
<organism evidence="3 4">
    <name type="scientific">Sphingomonas dokdonensis</name>
    <dbReference type="NCBI Taxonomy" id="344880"/>
    <lineage>
        <taxon>Bacteria</taxon>
        <taxon>Pseudomonadati</taxon>
        <taxon>Pseudomonadota</taxon>
        <taxon>Alphaproteobacteria</taxon>
        <taxon>Sphingomonadales</taxon>
        <taxon>Sphingomonadaceae</taxon>
        <taxon>Sphingomonas</taxon>
    </lineage>
</organism>
<feature type="transmembrane region" description="Helical" evidence="1">
    <location>
        <begin position="222"/>
        <end position="240"/>
    </location>
</feature>
<keyword evidence="4" id="KW-1185">Reference proteome</keyword>
<feature type="domain" description="DUF1206" evidence="2">
    <location>
        <begin position="181"/>
        <end position="245"/>
    </location>
</feature>
<feature type="transmembrane region" description="Helical" evidence="1">
    <location>
        <begin position="181"/>
        <end position="202"/>
    </location>
</feature>
<feature type="transmembrane region" description="Helical" evidence="1">
    <location>
        <begin position="51"/>
        <end position="69"/>
    </location>
</feature>
<dbReference type="EMBL" id="NBBI01000003">
    <property type="protein sequence ID" value="OWK30469.1"/>
    <property type="molecule type" value="Genomic_DNA"/>
</dbReference>
<name>A0A245ZL52_9SPHN</name>
<accession>A0A245ZL52</accession>
<dbReference type="Pfam" id="PF06724">
    <property type="entry name" value="DUF1206"/>
    <property type="match status" value="3"/>
</dbReference>
<protein>
    <recommendedName>
        <fullName evidence="2">DUF1206 domain-containing protein</fullName>
    </recommendedName>
</protein>
<dbReference type="InterPro" id="IPR009597">
    <property type="entry name" value="DUF1206"/>
</dbReference>
<keyword evidence="1" id="KW-1133">Transmembrane helix</keyword>
<feature type="domain" description="DUF1206" evidence="2">
    <location>
        <begin position="13"/>
        <end position="74"/>
    </location>
</feature>
<evidence type="ECO:0000313" key="4">
    <source>
        <dbReference type="Proteomes" id="UP000197290"/>
    </source>
</evidence>
<dbReference type="AlphaFoldDB" id="A0A245ZL52"/>
<feature type="transmembrane region" description="Helical" evidence="1">
    <location>
        <begin position="90"/>
        <end position="107"/>
    </location>
</feature>
<dbReference type="Proteomes" id="UP000197290">
    <property type="component" value="Unassembled WGS sequence"/>
</dbReference>
<keyword evidence="1" id="KW-0472">Membrane</keyword>
<gene>
    <name evidence="3" type="ORF">SPDO_21560</name>
</gene>
<evidence type="ECO:0000256" key="1">
    <source>
        <dbReference type="SAM" id="Phobius"/>
    </source>
</evidence>
<keyword evidence="1" id="KW-0812">Transmembrane</keyword>
<evidence type="ECO:0000313" key="3">
    <source>
        <dbReference type="EMBL" id="OWK30469.1"/>
    </source>
</evidence>
<reference evidence="3 4" key="1">
    <citation type="submission" date="2017-03" db="EMBL/GenBank/DDBJ databases">
        <title>Genome sequence of Sphingomonas dokdonensis DSM 21029.</title>
        <authorList>
            <person name="Poehlein A."/>
            <person name="Wuebbeler J.H."/>
            <person name="Steinbuechel A."/>
            <person name="Daniel R."/>
        </authorList>
    </citation>
    <scope>NUCLEOTIDE SEQUENCE [LARGE SCALE GENOMIC DNA]</scope>
    <source>
        <strain evidence="3 4">DSM 21029</strain>
    </source>
</reference>